<dbReference type="Proteomes" id="UP000095767">
    <property type="component" value="Unassembled WGS sequence"/>
</dbReference>
<dbReference type="InterPro" id="IPR051348">
    <property type="entry name" value="U-box_ubiquitin_ligases"/>
</dbReference>
<keyword evidence="3" id="KW-0833">Ubl conjugation pathway</keyword>
<dbReference type="GO" id="GO:0061630">
    <property type="term" value="F:ubiquitin protein ligase activity"/>
    <property type="evidence" value="ECO:0007669"/>
    <property type="project" value="UniProtKB-EC"/>
</dbReference>
<evidence type="ECO:0000256" key="1">
    <source>
        <dbReference type="ARBA" id="ARBA00000900"/>
    </source>
</evidence>
<dbReference type="EMBL" id="LWDX02026493">
    <property type="protein sequence ID" value="OEL29969.1"/>
    <property type="molecule type" value="Genomic_DNA"/>
</dbReference>
<feature type="compositionally biased region" description="Polar residues" evidence="5">
    <location>
        <begin position="184"/>
        <end position="209"/>
    </location>
</feature>
<evidence type="ECO:0000259" key="6">
    <source>
        <dbReference type="PROSITE" id="PS50011"/>
    </source>
</evidence>
<dbReference type="InterPro" id="IPR001245">
    <property type="entry name" value="Ser-Thr/Tyr_kinase_cat_dom"/>
</dbReference>
<gene>
    <name evidence="7" type="ORF">BAE44_0009012</name>
</gene>
<evidence type="ECO:0000256" key="2">
    <source>
        <dbReference type="ARBA" id="ARBA00012483"/>
    </source>
</evidence>
<accession>A0A1E5VXY2</accession>
<dbReference type="EC" id="2.3.2.27" evidence="2"/>
<name>A0A1E5VXY2_9POAL</name>
<dbReference type="PANTHER" id="PTHR45647">
    <property type="entry name" value="OS02G0152300 PROTEIN"/>
    <property type="match status" value="1"/>
</dbReference>
<dbReference type="Pfam" id="PF07714">
    <property type="entry name" value="PK_Tyr_Ser-Thr"/>
    <property type="match status" value="1"/>
</dbReference>
<keyword evidence="4" id="KW-0175">Coiled coil</keyword>
<evidence type="ECO:0000256" key="5">
    <source>
        <dbReference type="SAM" id="MobiDB-lite"/>
    </source>
</evidence>
<evidence type="ECO:0000256" key="4">
    <source>
        <dbReference type="SAM" id="Coils"/>
    </source>
</evidence>
<sequence length="574" mass="65359">MEEMIYIAVGKDYNSDKRNLLFVLQRFPGPIGILHVHSPSKLIPILGARMPEKFARADVKEQHRRREKEKMLKLLRSYATLCSEREVKVQYIISDDTLLGLQQLVLMNQVRRLVMASRSMSKENALLQFCQILLVRNGRHEWTSPATPQWTPEHLTEESGGGTAPRGQLVDRSNELHEDETTDESVPTTTGDTASSSVEGSRDNNQLQTGNLTDTICLKEKVFGPDQGKWIILRGGTSNRSGYHEGCFEGPNASENLLDYHIVHEKSQIELLMEKVKELERKLNFLEVGINLKQEKQSIPDESSKQEVPNSGCMSLTTGREQNRQYQVNIIEFSDYELRQATNNFHHSNKIGQGGFGPVYRGKLRGRNVAVKMFNPHGRQGHFEFEQEALILSRVRHPNIVKLFGLCSESMALVYEYLSNGSLERSLRVLAWQDRVRIIQEDPSGKKNISRMTMPMGTTGYMDPVYLKTQMLNTQVDIYSFGIIILQLLTGWESVIGITDEVQIWMRDKECPRRILDVNAGNWPYVEAEQLMCVALQCCDCDEPKRRPSLTSGCWRVLDVLNAKADELKAGEQE</sequence>
<evidence type="ECO:0000313" key="8">
    <source>
        <dbReference type="Proteomes" id="UP000095767"/>
    </source>
</evidence>
<organism evidence="7 8">
    <name type="scientific">Dichanthelium oligosanthes</name>
    <dbReference type="NCBI Taxonomy" id="888268"/>
    <lineage>
        <taxon>Eukaryota</taxon>
        <taxon>Viridiplantae</taxon>
        <taxon>Streptophyta</taxon>
        <taxon>Embryophyta</taxon>
        <taxon>Tracheophyta</taxon>
        <taxon>Spermatophyta</taxon>
        <taxon>Magnoliopsida</taxon>
        <taxon>Liliopsida</taxon>
        <taxon>Poales</taxon>
        <taxon>Poaceae</taxon>
        <taxon>PACMAD clade</taxon>
        <taxon>Panicoideae</taxon>
        <taxon>Panicodae</taxon>
        <taxon>Paniceae</taxon>
        <taxon>Dichantheliinae</taxon>
        <taxon>Dichanthelium</taxon>
    </lineage>
</organism>
<evidence type="ECO:0000313" key="7">
    <source>
        <dbReference type="EMBL" id="OEL29969.1"/>
    </source>
</evidence>
<comment type="caution">
    <text evidence="7">The sequence shown here is derived from an EMBL/GenBank/DDBJ whole genome shotgun (WGS) entry which is preliminary data.</text>
</comment>
<dbReference type="SUPFAM" id="SSF56112">
    <property type="entry name" value="Protein kinase-like (PK-like)"/>
    <property type="match status" value="1"/>
</dbReference>
<dbReference type="OrthoDB" id="4062651at2759"/>
<feature type="domain" description="Protein kinase" evidence="6">
    <location>
        <begin position="345"/>
        <end position="574"/>
    </location>
</feature>
<evidence type="ECO:0000256" key="3">
    <source>
        <dbReference type="ARBA" id="ARBA00022786"/>
    </source>
</evidence>
<dbReference type="GO" id="GO:0004672">
    <property type="term" value="F:protein kinase activity"/>
    <property type="evidence" value="ECO:0007669"/>
    <property type="project" value="InterPro"/>
</dbReference>
<feature type="region of interest" description="Disordered" evidence="5">
    <location>
        <begin position="143"/>
        <end position="209"/>
    </location>
</feature>
<dbReference type="STRING" id="888268.A0A1E5VXY2"/>
<protein>
    <recommendedName>
        <fullName evidence="2">RING-type E3 ubiquitin transferase</fullName>
        <ecNumber evidence="2">2.3.2.27</ecNumber>
    </recommendedName>
</protein>
<dbReference type="GO" id="GO:0005524">
    <property type="term" value="F:ATP binding"/>
    <property type="evidence" value="ECO:0007669"/>
    <property type="project" value="InterPro"/>
</dbReference>
<dbReference type="PANTHER" id="PTHR45647:SF18">
    <property type="entry name" value="U-BOX DOMAIN-CONTAINING PROTEIN 33"/>
    <property type="match status" value="1"/>
</dbReference>
<dbReference type="Gene3D" id="1.10.510.10">
    <property type="entry name" value="Transferase(Phosphotransferase) domain 1"/>
    <property type="match status" value="2"/>
</dbReference>
<comment type="catalytic activity">
    <reaction evidence="1">
        <text>S-ubiquitinyl-[E2 ubiquitin-conjugating enzyme]-L-cysteine + [acceptor protein]-L-lysine = [E2 ubiquitin-conjugating enzyme]-L-cysteine + N(6)-ubiquitinyl-[acceptor protein]-L-lysine.</text>
        <dbReference type="EC" id="2.3.2.27"/>
    </reaction>
</comment>
<feature type="coiled-coil region" evidence="4">
    <location>
        <begin position="262"/>
        <end position="296"/>
    </location>
</feature>
<dbReference type="PROSITE" id="PS50011">
    <property type="entry name" value="PROTEIN_KINASE_DOM"/>
    <property type="match status" value="1"/>
</dbReference>
<proteinExistence type="predicted"/>
<dbReference type="AlphaFoldDB" id="A0A1E5VXY2"/>
<dbReference type="InterPro" id="IPR011009">
    <property type="entry name" value="Kinase-like_dom_sf"/>
</dbReference>
<dbReference type="InterPro" id="IPR000719">
    <property type="entry name" value="Prot_kinase_dom"/>
</dbReference>
<keyword evidence="8" id="KW-1185">Reference proteome</keyword>
<reference evidence="7 8" key="1">
    <citation type="submission" date="2016-09" db="EMBL/GenBank/DDBJ databases">
        <title>The draft genome of Dichanthelium oligosanthes: A C3 panicoid grass species.</title>
        <authorList>
            <person name="Studer A.J."/>
            <person name="Schnable J.C."/>
            <person name="Brutnell T.P."/>
        </authorList>
    </citation>
    <scope>NUCLEOTIDE SEQUENCE [LARGE SCALE GENOMIC DNA]</scope>
    <source>
        <strain evidence="8">cv. Kellogg 1175</strain>
        <tissue evidence="7">Leaf</tissue>
    </source>
</reference>